<dbReference type="Proteomes" id="UP001499843">
    <property type="component" value="Unassembled WGS sequence"/>
</dbReference>
<dbReference type="EMBL" id="BAAAQX010000018">
    <property type="protein sequence ID" value="GAA2210966.1"/>
    <property type="molecule type" value="Genomic_DNA"/>
</dbReference>
<protein>
    <submittedName>
        <fullName evidence="2">Uncharacterized protein</fullName>
    </submittedName>
</protein>
<reference evidence="3" key="1">
    <citation type="journal article" date="2019" name="Int. J. Syst. Evol. Microbiol.">
        <title>The Global Catalogue of Microorganisms (GCM) 10K type strain sequencing project: providing services to taxonomists for standard genome sequencing and annotation.</title>
        <authorList>
            <consortium name="The Broad Institute Genomics Platform"/>
            <consortium name="The Broad Institute Genome Sequencing Center for Infectious Disease"/>
            <person name="Wu L."/>
            <person name="Ma J."/>
        </authorList>
    </citation>
    <scope>NUCLEOTIDE SEQUENCE [LARGE SCALE GENOMIC DNA]</scope>
    <source>
        <strain evidence="3">JCM 16114</strain>
    </source>
</reference>
<accession>A0ABP5PIM2</accession>
<feature type="region of interest" description="Disordered" evidence="1">
    <location>
        <begin position="22"/>
        <end position="96"/>
    </location>
</feature>
<feature type="compositionally biased region" description="Basic residues" evidence="1">
    <location>
        <begin position="68"/>
        <end position="78"/>
    </location>
</feature>
<keyword evidence="3" id="KW-1185">Reference proteome</keyword>
<evidence type="ECO:0000313" key="3">
    <source>
        <dbReference type="Proteomes" id="UP001499843"/>
    </source>
</evidence>
<name>A0ABP5PIM2_9ACTN</name>
<proteinExistence type="predicted"/>
<feature type="compositionally biased region" description="Gly residues" evidence="1">
    <location>
        <begin position="87"/>
        <end position="96"/>
    </location>
</feature>
<evidence type="ECO:0000256" key="1">
    <source>
        <dbReference type="SAM" id="MobiDB-lite"/>
    </source>
</evidence>
<comment type="caution">
    <text evidence="2">The sequence shown here is derived from an EMBL/GenBank/DDBJ whole genome shotgun (WGS) entry which is preliminary data.</text>
</comment>
<sequence>MPTATVSPNAATTTCAGCRKREVSGVSTPITAPRGGGADTRQLGHASANASPDHPTGGPRRPDFPAHYRNRQRGRRRTYAFLTGKLPDGGGYLSGS</sequence>
<evidence type="ECO:0000313" key="2">
    <source>
        <dbReference type="EMBL" id="GAA2210966.1"/>
    </source>
</evidence>
<organism evidence="2 3">
    <name type="scientific">Nonomuraea monospora</name>
    <dbReference type="NCBI Taxonomy" id="568818"/>
    <lineage>
        <taxon>Bacteria</taxon>
        <taxon>Bacillati</taxon>
        <taxon>Actinomycetota</taxon>
        <taxon>Actinomycetes</taxon>
        <taxon>Streptosporangiales</taxon>
        <taxon>Streptosporangiaceae</taxon>
        <taxon>Nonomuraea</taxon>
    </lineage>
</organism>
<gene>
    <name evidence="2" type="ORF">GCM10009850_064250</name>
</gene>